<accession>A0AAV8X2P2</accession>
<dbReference type="Proteomes" id="UP001162162">
    <property type="component" value="Unassembled WGS sequence"/>
</dbReference>
<dbReference type="InterPro" id="IPR043504">
    <property type="entry name" value="Peptidase_S1_PA_chymotrypsin"/>
</dbReference>
<evidence type="ECO:0000259" key="2">
    <source>
        <dbReference type="PROSITE" id="PS50240"/>
    </source>
</evidence>
<dbReference type="PRINTS" id="PR00722">
    <property type="entry name" value="CHYMOTRYPSIN"/>
</dbReference>
<dbReference type="InterPro" id="IPR033116">
    <property type="entry name" value="TRYPSIN_SER"/>
</dbReference>
<dbReference type="SMART" id="SM00020">
    <property type="entry name" value="Tryp_SPc"/>
    <property type="match status" value="1"/>
</dbReference>
<keyword evidence="4" id="KW-1185">Reference proteome</keyword>
<protein>
    <recommendedName>
        <fullName evidence="2">Peptidase S1 domain-containing protein</fullName>
    </recommendedName>
</protein>
<feature type="domain" description="Peptidase S1" evidence="2">
    <location>
        <begin position="1"/>
        <end position="179"/>
    </location>
</feature>
<organism evidence="3 4">
    <name type="scientific">Aromia moschata</name>
    <dbReference type="NCBI Taxonomy" id="1265417"/>
    <lineage>
        <taxon>Eukaryota</taxon>
        <taxon>Metazoa</taxon>
        <taxon>Ecdysozoa</taxon>
        <taxon>Arthropoda</taxon>
        <taxon>Hexapoda</taxon>
        <taxon>Insecta</taxon>
        <taxon>Pterygota</taxon>
        <taxon>Neoptera</taxon>
        <taxon>Endopterygota</taxon>
        <taxon>Coleoptera</taxon>
        <taxon>Polyphaga</taxon>
        <taxon>Cucujiformia</taxon>
        <taxon>Chrysomeloidea</taxon>
        <taxon>Cerambycidae</taxon>
        <taxon>Cerambycinae</taxon>
        <taxon>Callichromatini</taxon>
        <taxon>Aromia</taxon>
    </lineage>
</organism>
<evidence type="ECO:0000256" key="1">
    <source>
        <dbReference type="ARBA" id="ARBA00023157"/>
    </source>
</evidence>
<dbReference type="PROSITE" id="PS50240">
    <property type="entry name" value="TRYPSIN_DOM"/>
    <property type="match status" value="1"/>
</dbReference>
<reference evidence="3" key="1">
    <citation type="journal article" date="2023" name="Insect Mol. Biol.">
        <title>Genome sequencing provides insights into the evolution of gene families encoding plant cell wall-degrading enzymes in longhorned beetles.</title>
        <authorList>
            <person name="Shin N.R."/>
            <person name="Okamura Y."/>
            <person name="Kirsch R."/>
            <person name="Pauchet Y."/>
        </authorList>
    </citation>
    <scope>NUCLEOTIDE SEQUENCE</scope>
    <source>
        <strain evidence="3">AMC_N1</strain>
    </source>
</reference>
<dbReference type="PROSITE" id="PS00135">
    <property type="entry name" value="TRYPSIN_SER"/>
    <property type="match status" value="1"/>
</dbReference>
<dbReference type="GO" id="GO:0004252">
    <property type="term" value="F:serine-type endopeptidase activity"/>
    <property type="evidence" value="ECO:0007669"/>
    <property type="project" value="InterPro"/>
</dbReference>
<dbReference type="GO" id="GO:0006508">
    <property type="term" value="P:proteolysis"/>
    <property type="evidence" value="ECO:0007669"/>
    <property type="project" value="InterPro"/>
</dbReference>
<evidence type="ECO:0000313" key="3">
    <source>
        <dbReference type="EMBL" id="KAJ8933220.1"/>
    </source>
</evidence>
<gene>
    <name evidence="3" type="ORF">NQ318_010588</name>
</gene>
<dbReference type="Pfam" id="PF00089">
    <property type="entry name" value="Trypsin"/>
    <property type="match status" value="1"/>
</dbReference>
<dbReference type="InterPro" id="IPR009003">
    <property type="entry name" value="Peptidase_S1_PA"/>
</dbReference>
<sequence length="183" mass="19994">MFTMSISIRRVTVVLGAHNVSAEEDTQNRIAGASVLVHEDYNDTSFQNDLALIKLSEPATLNEYIQVVKLPARADADEKYVDDTTTGIGYVTVSVLSLSDCGEYYNDYVNNILYVTENYVCTSGCKKRGTCNGDSGGPLIHDGTQIGIVSIGTKLCELCSPSIYTNLGRYLDWIEDNSDVVIS</sequence>
<dbReference type="Gene3D" id="2.40.10.10">
    <property type="entry name" value="Trypsin-like serine proteases"/>
    <property type="match status" value="2"/>
</dbReference>
<dbReference type="InterPro" id="IPR001314">
    <property type="entry name" value="Peptidase_S1A"/>
</dbReference>
<comment type="caution">
    <text evidence="3">The sequence shown here is derived from an EMBL/GenBank/DDBJ whole genome shotgun (WGS) entry which is preliminary data.</text>
</comment>
<dbReference type="PANTHER" id="PTHR24271">
    <property type="entry name" value="KALLIKREIN-RELATED"/>
    <property type="match status" value="1"/>
</dbReference>
<proteinExistence type="predicted"/>
<dbReference type="CDD" id="cd00190">
    <property type="entry name" value="Tryp_SPc"/>
    <property type="match status" value="1"/>
</dbReference>
<name>A0AAV8X2P2_9CUCU</name>
<dbReference type="InterPro" id="IPR001254">
    <property type="entry name" value="Trypsin_dom"/>
</dbReference>
<keyword evidence="1" id="KW-1015">Disulfide bond</keyword>
<dbReference type="EMBL" id="JAPWTK010001267">
    <property type="protein sequence ID" value="KAJ8933220.1"/>
    <property type="molecule type" value="Genomic_DNA"/>
</dbReference>
<dbReference type="PANTHER" id="PTHR24271:SF50">
    <property type="match status" value="1"/>
</dbReference>
<dbReference type="AlphaFoldDB" id="A0AAV8X2P2"/>
<dbReference type="SUPFAM" id="SSF50494">
    <property type="entry name" value="Trypsin-like serine proteases"/>
    <property type="match status" value="1"/>
</dbReference>
<evidence type="ECO:0000313" key="4">
    <source>
        <dbReference type="Proteomes" id="UP001162162"/>
    </source>
</evidence>